<protein>
    <submittedName>
        <fullName evidence="1">Uncharacterized protein</fullName>
    </submittedName>
</protein>
<dbReference type="AlphaFoldDB" id="A0A413XD01"/>
<dbReference type="InterPro" id="IPR012878">
    <property type="entry name" value="Beta-AFase-like_GH127_cat"/>
</dbReference>
<dbReference type="Proteomes" id="UP001055091">
    <property type="component" value="Unassembled WGS sequence"/>
</dbReference>
<dbReference type="InterPro" id="IPR008928">
    <property type="entry name" value="6-hairpin_glycosidase_sf"/>
</dbReference>
<dbReference type="PANTHER" id="PTHR43465:SF2">
    <property type="entry name" value="DUF1680 DOMAIN PROTEIN (AFU_ORTHOLOGUE AFUA_1G08910)"/>
    <property type="match status" value="1"/>
</dbReference>
<evidence type="ECO:0000313" key="2">
    <source>
        <dbReference type="Proteomes" id="UP001055091"/>
    </source>
</evidence>
<dbReference type="Pfam" id="PF07944">
    <property type="entry name" value="Beta-AFase-like_GH127_cat"/>
    <property type="match status" value="1"/>
</dbReference>
<sequence length="647" mass="75017">MNQKHFTKAVASVVVEDSFWKPIMEVTRTQMIPYQWKALNDELPDIEPSHCIRNFKVAAGLMDAEFDGRVFQDSDVAKWIEAASYSLEWHPDEELEKKIDDTVDLIIMSQQPDGYIGTYYSINGLEKRWTNVMRHHELYCAGHMLEAAVAYCRVTGKDRFLNAMIRFVDYIDTVFGPEEGKLHSYPGHEVIEMALMRLYEITKNEKHLRLAKYFIDERGKQPCCFEKEIETYHNEYPWKDSFFQFHYYQAGAPVREMKDAAGHAVRAVYLYSGMADVARETLDDTLYEACKAMWDSIVNRRMYITGAIGSSAYGEAFTIDYDLPGDLMYGETCASVGMVFFACRMLQMEQRGEYADVMERLLYNGTISGMALDGKSFFYVNPLEVYPKKDEEVQAFRHVKVERQKWFACACCPPNLARLVESVGAYIYTQSEDRLYVNLFIGSETEVFSGEEAAHIHMETGYPWTGNVKLVTECESGREWEIALHLPGWCRQFEILVDGEPVGYRTEAGYLYLKRCWKGRHEIVFVMKLEARLVRSNPRVRDNMGKTAVMRGPVVYCLEEADNGPDLHCIEIPEETVFKEEYRKDLLGGVVVLESVGRKIREEEGIPLYFDEKNEKYDEKKLLWIPYYSWANRSAGEMMVWVRRVTL</sequence>
<comment type="caution">
    <text evidence="1">The sequence shown here is derived from an EMBL/GenBank/DDBJ whole genome shotgun (WGS) entry which is preliminary data.</text>
</comment>
<reference evidence="1" key="1">
    <citation type="submission" date="2022-01" db="EMBL/GenBank/DDBJ databases">
        <title>Novel bile acid biosynthetic pathways are enriched in the microbiome of centenarians.</title>
        <authorList>
            <person name="Sato Y."/>
            <person name="Atarashi K."/>
            <person name="Plichta R.D."/>
            <person name="Arai Y."/>
            <person name="Sasajima S."/>
            <person name="Kearney M.S."/>
            <person name="Suda W."/>
            <person name="Takeshita K."/>
            <person name="Sasaki T."/>
            <person name="Okamoto S."/>
            <person name="Skelly N.A."/>
            <person name="Okamura Y."/>
            <person name="Vlamakis H."/>
            <person name="Li Y."/>
            <person name="Tanoue T."/>
            <person name="Takei H."/>
            <person name="Nittono H."/>
            <person name="Narushima S."/>
            <person name="Irie J."/>
            <person name="Itoh H."/>
            <person name="Moriya K."/>
            <person name="Sugiura Y."/>
            <person name="Suematsu M."/>
            <person name="Moritoki N."/>
            <person name="Shibata S."/>
            <person name="Littman R.D."/>
            <person name="Fischbach A.M."/>
            <person name="Uwamino Y."/>
            <person name="Inoue T."/>
            <person name="Honda A."/>
            <person name="Hattori M."/>
            <person name="Murai T."/>
            <person name="Xavier J.R."/>
            <person name="Hirose N."/>
            <person name="Honda K."/>
        </authorList>
    </citation>
    <scope>NUCLEOTIDE SEQUENCE</scope>
    <source>
        <strain evidence="1">CE91-St55</strain>
    </source>
</reference>
<name>A0A413XD01_9FIRM</name>
<evidence type="ECO:0000313" key="1">
    <source>
        <dbReference type="EMBL" id="GKH04317.1"/>
    </source>
</evidence>
<dbReference type="Pfam" id="PF20736">
    <property type="entry name" value="Glyco_hydro127M"/>
    <property type="match status" value="1"/>
</dbReference>
<organism evidence="1 2">
    <name type="scientific">Hungatella hathewayi</name>
    <dbReference type="NCBI Taxonomy" id="154046"/>
    <lineage>
        <taxon>Bacteria</taxon>
        <taxon>Bacillati</taxon>
        <taxon>Bacillota</taxon>
        <taxon>Clostridia</taxon>
        <taxon>Lachnospirales</taxon>
        <taxon>Lachnospiraceae</taxon>
        <taxon>Hungatella</taxon>
    </lineage>
</organism>
<dbReference type="InterPro" id="IPR049049">
    <property type="entry name" value="Beta-AFase-like_GH127_C"/>
</dbReference>
<dbReference type="SUPFAM" id="SSF48208">
    <property type="entry name" value="Six-hairpin glycosidases"/>
    <property type="match status" value="1"/>
</dbReference>
<dbReference type="PANTHER" id="PTHR43465">
    <property type="entry name" value="DUF1680 DOMAIN PROTEIN (AFU_ORTHOLOGUE AFUA_1G08910)"/>
    <property type="match status" value="1"/>
</dbReference>
<dbReference type="EMBL" id="BQNJ01000002">
    <property type="protein sequence ID" value="GKH04317.1"/>
    <property type="molecule type" value="Genomic_DNA"/>
</dbReference>
<dbReference type="InterPro" id="IPR049046">
    <property type="entry name" value="Beta-AFase-like_GH127_middle"/>
</dbReference>
<dbReference type="RefSeq" id="WP_118076799.1">
    <property type="nucleotide sequence ID" value="NZ_BQNJ01000002.1"/>
</dbReference>
<proteinExistence type="predicted"/>
<gene>
    <name evidence="1" type="ORF">CE91St55_62980</name>
</gene>
<dbReference type="InterPro" id="IPR049174">
    <property type="entry name" value="Beta-AFase-like"/>
</dbReference>
<dbReference type="Pfam" id="PF20737">
    <property type="entry name" value="Glyco_hydro127C"/>
    <property type="match status" value="1"/>
</dbReference>
<dbReference type="GO" id="GO:0005975">
    <property type="term" value="P:carbohydrate metabolic process"/>
    <property type="evidence" value="ECO:0007669"/>
    <property type="project" value="InterPro"/>
</dbReference>
<accession>A0A413XD01</accession>